<proteinExistence type="predicted"/>
<evidence type="ECO:0000259" key="2">
    <source>
        <dbReference type="PROSITE" id="PS50048"/>
    </source>
</evidence>
<dbReference type="Proteomes" id="UP000070700">
    <property type="component" value="Unassembled WGS sequence"/>
</dbReference>
<gene>
    <name evidence="3" type="ORF">LY89DRAFT_617425</name>
</gene>
<dbReference type="InterPro" id="IPR001138">
    <property type="entry name" value="Zn2Cys6_DnaBD"/>
</dbReference>
<dbReference type="PROSITE" id="PS50048">
    <property type="entry name" value="ZN2_CY6_FUNGAL_2"/>
    <property type="match status" value="1"/>
</dbReference>
<dbReference type="OrthoDB" id="4159781at2759"/>
<accession>A0A194X849</accession>
<dbReference type="KEGG" id="psco:LY89DRAFT_617425"/>
<evidence type="ECO:0000313" key="3">
    <source>
        <dbReference type="EMBL" id="KUJ16289.1"/>
    </source>
</evidence>
<dbReference type="GO" id="GO:0000981">
    <property type="term" value="F:DNA-binding transcription factor activity, RNA polymerase II-specific"/>
    <property type="evidence" value="ECO:0007669"/>
    <property type="project" value="InterPro"/>
</dbReference>
<sequence length="339" mass="38044">MNRKGQPGQTKKRNRVTVACTECHRRKQKCDRAEPCSDCQERGVPQKCQYQKPKVEQESAPKVAGKTVVSRFRRIMSGEEVIMTSESVAALADPMSVSALVPTSEPVIIPYATDLRSQECLDSLRTRPSGYAFTTRPVPATVASGLNYNNSLNNYDPFSILPDIKGEPLPKQILIRYYVERLAPWLCNLDDRFRGVDDLEIIPVPKIAWLGYAVEHTAFYYATLLTAAVHLNRRRKLKDPGALIWYKVHTIQLANEKMNVAEEAASDEMIMTALVLCYFNVGGNNVDEYEIHLRGIDQMLKVQGGKEATGMRGMVKNWLGVSHGPWSPGFEYGAFVKDT</sequence>
<dbReference type="RefSeq" id="XP_018070644.1">
    <property type="nucleotide sequence ID" value="XM_018210803.1"/>
</dbReference>
<reference evidence="3 4" key="1">
    <citation type="submission" date="2015-10" db="EMBL/GenBank/DDBJ databases">
        <title>Full genome of DAOMC 229536 Phialocephala scopiformis, a fungal endophyte of spruce producing the potent anti-insectan compound rugulosin.</title>
        <authorList>
            <consortium name="DOE Joint Genome Institute"/>
            <person name="Walker A.K."/>
            <person name="Frasz S.L."/>
            <person name="Seifert K.A."/>
            <person name="Miller J.D."/>
            <person name="Mondo S.J."/>
            <person name="Labutti K."/>
            <person name="Lipzen A."/>
            <person name="Dockter R."/>
            <person name="Kennedy M."/>
            <person name="Grigoriev I.V."/>
            <person name="Spatafora J.W."/>
        </authorList>
    </citation>
    <scope>NUCLEOTIDE SEQUENCE [LARGE SCALE GENOMIC DNA]</scope>
    <source>
        <strain evidence="3 4">CBS 120377</strain>
    </source>
</reference>
<dbReference type="PROSITE" id="PS00463">
    <property type="entry name" value="ZN2_CY6_FUNGAL_1"/>
    <property type="match status" value="1"/>
</dbReference>
<dbReference type="PANTHER" id="PTHR37540:SF5">
    <property type="entry name" value="TRANSCRIPTION FACTOR DOMAIN-CONTAINING PROTEIN"/>
    <property type="match status" value="1"/>
</dbReference>
<dbReference type="InterPro" id="IPR021858">
    <property type="entry name" value="Fun_TF"/>
</dbReference>
<dbReference type="SMART" id="SM00066">
    <property type="entry name" value="GAL4"/>
    <property type="match status" value="1"/>
</dbReference>
<keyword evidence="4" id="KW-1185">Reference proteome</keyword>
<evidence type="ECO:0000313" key="4">
    <source>
        <dbReference type="Proteomes" id="UP000070700"/>
    </source>
</evidence>
<name>A0A194X849_MOLSC</name>
<dbReference type="Pfam" id="PF11951">
    <property type="entry name" value="Fungal_trans_2"/>
    <property type="match status" value="1"/>
</dbReference>
<dbReference type="CDD" id="cd00067">
    <property type="entry name" value="GAL4"/>
    <property type="match status" value="1"/>
</dbReference>
<dbReference type="Pfam" id="PF00172">
    <property type="entry name" value="Zn_clus"/>
    <property type="match status" value="1"/>
</dbReference>
<dbReference type="InterPro" id="IPR036864">
    <property type="entry name" value="Zn2-C6_fun-type_DNA-bd_sf"/>
</dbReference>
<dbReference type="EMBL" id="KQ947416">
    <property type="protein sequence ID" value="KUJ16289.1"/>
    <property type="molecule type" value="Genomic_DNA"/>
</dbReference>
<evidence type="ECO:0000256" key="1">
    <source>
        <dbReference type="ARBA" id="ARBA00023242"/>
    </source>
</evidence>
<dbReference type="Gene3D" id="4.10.240.10">
    <property type="entry name" value="Zn(2)-C6 fungal-type DNA-binding domain"/>
    <property type="match status" value="1"/>
</dbReference>
<dbReference type="SUPFAM" id="SSF57701">
    <property type="entry name" value="Zn2/Cys6 DNA-binding domain"/>
    <property type="match status" value="1"/>
</dbReference>
<protein>
    <recommendedName>
        <fullName evidence="2">Zn(2)-C6 fungal-type domain-containing protein</fullName>
    </recommendedName>
</protein>
<dbReference type="PANTHER" id="PTHR37540">
    <property type="entry name" value="TRANSCRIPTION FACTOR (ACR-2), PUTATIVE-RELATED-RELATED"/>
    <property type="match status" value="1"/>
</dbReference>
<dbReference type="InParanoid" id="A0A194X849"/>
<dbReference type="GeneID" id="28820529"/>
<dbReference type="AlphaFoldDB" id="A0A194X849"/>
<feature type="domain" description="Zn(2)-C6 fungal-type" evidence="2">
    <location>
        <begin position="19"/>
        <end position="50"/>
    </location>
</feature>
<dbReference type="GO" id="GO:0008270">
    <property type="term" value="F:zinc ion binding"/>
    <property type="evidence" value="ECO:0007669"/>
    <property type="project" value="InterPro"/>
</dbReference>
<keyword evidence="1" id="KW-0539">Nucleus</keyword>
<organism evidence="3 4">
    <name type="scientific">Mollisia scopiformis</name>
    <name type="common">Conifer needle endophyte fungus</name>
    <name type="synonym">Phialocephala scopiformis</name>
    <dbReference type="NCBI Taxonomy" id="149040"/>
    <lineage>
        <taxon>Eukaryota</taxon>
        <taxon>Fungi</taxon>
        <taxon>Dikarya</taxon>
        <taxon>Ascomycota</taxon>
        <taxon>Pezizomycotina</taxon>
        <taxon>Leotiomycetes</taxon>
        <taxon>Helotiales</taxon>
        <taxon>Mollisiaceae</taxon>
        <taxon>Mollisia</taxon>
    </lineage>
</organism>